<feature type="domain" description="Protein kinase" evidence="6">
    <location>
        <begin position="97"/>
        <end position="367"/>
    </location>
</feature>
<dbReference type="GO" id="GO:0004674">
    <property type="term" value="F:protein serine/threonine kinase activity"/>
    <property type="evidence" value="ECO:0007669"/>
    <property type="project" value="UniProtKB-KW"/>
</dbReference>
<evidence type="ECO:0000256" key="3">
    <source>
        <dbReference type="ARBA" id="ARBA00022777"/>
    </source>
</evidence>
<dbReference type="CDD" id="cd14014">
    <property type="entry name" value="STKc_PknB_like"/>
    <property type="match status" value="1"/>
</dbReference>
<evidence type="ECO:0000256" key="4">
    <source>
        <dbReference type="ARBA" id="ARBA00022840"/>
    </source>
</evidence>
<dbReference type="GO" id="GO:0005776">
    <property type="term" value="C:autophagosome"/>
    <property type="evidence" value="ECO:0007669"/>
    <property type="project" value="TreeGrafter"/>
</dbReference>
<name>A0A5S9ISD9_UABAM</name>
<dbReference type="RefSeq" id="WP_151970346.1">
    <property type="nucleotide sequence ID" value="NZ_AP019860.1"/>
</dbReference>
<sequence length="631" mass="69483">MSLSPKEISSLVDECLNNFLAAEQVKLALEKIDIHTGRIESSNTESIYLQNVIKYLCRHNRLEEWLNAVADDGFPFAERYLECITQMSSKDKQFGSYRIISRVGQGTIGNVYLAHDENGHRVTLKLITKEIVSKFSNKEELLQRFQRESNYAMLLNHPHIVRTVDSGNIDGNLYIASEYIVGKSLEDLLKDSSPLPVKQAVTIISDVLLGLEEISKNNLVHRNLKPSNILLSADGMAKIVDLGLLRSVSSDATLLTRTGNIMGTPAYMSPEQINAEKDIDIRTDLYSVGVIFYLCLCGDLPFQGSSALDIVEMHLKSPVPEPSVSINKKLLDFIRHLMEKDRSLRPASPKDALKILASIHEDPESTFAIGQLGTISRIPISVEKQAPDATYSGTGTIVTQNVLTPTSTASPLQSTKLVCEVEGVQHRLFVYAKDSLQIGRNSIEKEQQDICLRPLPAKGNEDGIRQISGKHFKIFVQNGSAYIQDLGSTVGTTLDGRQLIANEAVKLPALSTAVVANVIHLEISVIDNSPADTIGEIGSCRCEPSVFIRRKNNTPHHSYLLLVGKAALKWEDASFCAMEKGSNEILNVNNTLWLSGSVCGDGKAEPIGEGYSFSNQNSRFSFGVIRAEDQK</sequence>
<dbReference type="GO" id="GO:0005524">
    <property type="term" value="F:ATP binding"/>
    <property type="evidence" value="ECO:0007669"/>
    <property type="project" value="UniProtKB-KW"/>
</dbReference>
<dbReference type="Pfam" id="PF00498">
    <property type="entry name" value="FHA"/>
    <property type="match status" value="1"/>
</dbReference>
<dbReference type="Pfam" id="PF00069">
    <property type="entry name" value="Pkinase"/>
    <property type="match status" value="1"/>
</dbReference>
<accession>A0A5S9ISD9</accession>
<dbReference type="SUPFAM" id="SSF56112">
    <property type="entry name" value="Protein kinase-like (PK-like)"/>
    <property type="match status" value="1"/>
</dbReference>
<evidence type="ECO:0000313" key="8">
    <source>
        <dbReference type="Proteomes" id="UP000326354"/>
    </source>
</evidence>
<dbReference type="GO" id="GO:0005829">
    <property type="term" value="C:cytosol"/>
    <property type="evidence" value="ECO:0007669"/>
    <property type="project" value="TreeGrafter"/>
</dbReference>
<dbReference type="KEGG" id="uam:UABAM_04666"/>
<dbReference type="GO" id="GO:0016020">
    <property type="term" value="C:membrane"/>
    <property type="evidence" value="ECO:0007669"/>
    <property type="project" value="TreeGrafter"/>
</dbReference>
<dbReference type="PANTHER" id="PTHR24348">
    <property type="entry name" value="SERINE/THREONINE-PROTEIN KINASE UNC-51-RELATED"/>
    <property type="match status" value="1"/>
</dbReference>
<gene>
    <name evidence="7" type="ORF">UABAM_04666</name>
</gene>
<dbReference type="Gene3D" id="2.60.200.20">
    <property type="match status" value="1"/>
</dbReference>
<reference evidence="7 8" key="1">
    <citation type="submission" date="2019-08" db="EMBL/GenBank/DDBJ databases">
        <title>Complete genome sequence of Candidatus Uab amorphum.</title>
        <authorList>
            <person name="Shiratori T."/>
            <person name="Suzuki S."/>
            <person name="Kakizawa Y."/>
            <person name="Ishida K."/>
        </authorList>
    </citation>
    <scope>NUCLEOTIDE SEQUENCE [LARGE SCALE GENOMIC DNA]</scope>
    <source>
        <strain evidence="7 8">SRT547</strain>
    </source>
</reference>
<dbReference type="Proteomes" id="UP000326354">
    <property type="component" value="Chromosome"/>
</dbReference>
<evidence type="ECO:0000259" key="6">
    <source>
        <dbReference type="PROSITE" id="PS50011"/>
    </source>
</evidence>
<feature type="domain" description="FHA" evidence="5">
    <location>
        <begin position="436"/>
        <end position="499"/>
    </location>
</feature>
<keyword evidence="7" id="KW-0723">Serine/threonine-protein kinase</keyword>
<dbReference type="InterPro" id="IPR008984">
    <property type="entry name" value="SMAD_FHA_dom_sf"/>
</dbReference>
<dbReference type="InterPro" id="IPR011009">
    <property type="entry name" value="Kinase-like_dom_sf"/>
</dbReference>
<dbReference type="InterPro" id="IPR000719">
    <property type="entry name" value="Prot_kinase_dom"/>
</dbReference>
<evidence type="ECO:0000259" key="5">
    <source>
        <dbReference type="PROSITE" id="PS50006"/>
    </source>
</evidence>
<dbReference type="SUPFAM" id="SSF49879">
    <property type="entry name" value="SMAD/FHA domain"/>
    <property type="match status" value="1"/>
</dbReference>
<dbReference type="SMART" id="SM00240">
    <property type="entry name" value="FHA"/>
    <property type="match status" value="1"/>
</dbReference>
<evidence type="ECO:0000256" key="1">
    <source>
        <dbReference type="ARBA" id="ARBA00022679"/>
    </source>
</evidence>
<keyword evidence="8" id="KW-1185">Reference proteome</keyword>
<dbReference type="EMBL" id="AP019860">
    <property type="protein sequence ID" value="BBM86280.1"/>
    <property type="molecule type" value="Genomic_DNA"/>
</dbReference>
<keyword evidence="3 7" id="KW-0418">Kinase</keyword>
<dbReference type="PROSITE" id="PS50006">
    <property type="entry name" value="FHA_DOMAIN"/>
    <property type="match status" value="1"/>
</dbReference>
<dbReference type="PROSITE" id="PS50011">
    <property type="entry name" value="PROTEIN_KINASE_DOM"/>
    <property type="match status" value="1"/>
</dbReference>
<keyword evidence="4" id="KW-0067">ATP-binding</keyword>
<dbReference type="CDD" id="cd00060">
    <property type="entry name" value="FHA"/>
    <property type="match status" value="1"/>
</dbReference>
<dbReference type="Gene3D" id="3.30.200.20">
    <property type="entry name" value="Phosphorylase Kinase, domain 1"/>
    <property type="match status" value="1"/>
</dbReference>
<dbReference type="PANTHER" id="PTHR24348:SF22">
    <property type="entry name" value="NON-SPECIFIC SERINE_THREONINE PROTEIN KINASE"/>
    <property type="match status" value="1"/>
</dbReference>
<dbReference type="InterPro" id="IPR045269">
    <property type="entry name" value="Atg1-like"/>
</dbReference>
<protein>
    <submittedName>
        <fullName evidence="7">Serine/threonine protein kinase</fullName>
    </submittedName>
</protein>
<dbReference type="GO" id="GO:0000407">
    <property type="term" value="C:phagophore assembly site"/>
    <property type="evidence" value="ECO:0007669"/>
    <property type="project" value="TreeGrafter"/>
</dbReference>
<keyword evidence="2" id="KW-0547">Nucleotide-binding</keyword>
<dbReference type="Gene3D" id="1.10.510.10">
    <property type="entry name" value="Transferase(Phosphotransferase) domain 1"/>
    <property type="match status" value="1"/>
</dbReference>
<dbReference type="OrthoDB" id="6111975at2"/>
<keyword evidence="1" id="KW-0808">Transferase</keyword>
<proteinExistence type="predicted"/>
<evidence type="ECO:0000313" key="7">
    <source>
        <dbReference type="EMBL" id="BBM86280.1"/>
    </source>
</evidence>
<dbReference type="InterPro" id="IPR000253">
    <property type="entry name" value="FHA_dom"/>
</dbReference>
<evidence type="ECO:0000256" key="2">
    <source>
        <dbReference type="ARBA" id="ARBA00022741"/>
    </source>
</evidence>
<dbReference type="AlphaFoldDB" id="A0A5S9ISD9"/>
<organism evidence="7 8">
    <name type="scientific">Uabimicrobium amorphum</name>
    <dbReference type="NCBI Taxonomy" id="2596890"/>
    <lineage>
        <taxon>Bacteria</taxon>
        <taxon>Pseudomonadati</taxon>
        <taxon>Planctomycetota</taxon>
        <taxon>Candidatus Uabimicrobiia</taxon>
        <taxon>Candidatus Uabimicrobiales</taxon>
        <taxon>Candidatus Uabimicrobiaceae</taxon>
        <taxon>Candidatus Uabimicrobium</taxon>
    </lineage>
</organism>